<dbReference type="EMBL" id="CP126056">
    <property type="protein sequence ID" value="WHX08867.1"/>
    <property type="molecule type" value="Genomic_DNA"/>
</dbReference>
<accession>A0AA95HSK9</accession>
<evidence type="ECO:0000313" key="2">
    <source>
        <dbReference type="Proteomes" id="UP001177934"/>
    </source>
</evidence>
<reference evidence="1" key="1">
    <citation type="journal article" date="2023" name="Nat. Commun.">
        <title>Identification of a novel Human Milk Oligosaccharides utilization cluster in the infant gut commensal Bacteroides dorei.</title>
        <authorList>
            <person name="Kijner S."/>
            <person name="Ennis D."/>
            <person name="Shmorak S."/>
            <person name="Florentin A."/>
            <person name="Yassour M."/>
        </authorList>
    </citation>
    <scope>NUCLEOTIDE SEQUENCE</scope>
    <source>
        <strain evidence="1">2</strain>
    </source>
</reference>
<evidence type="ECO:0000313" key="1">
    <source>
        <dbReference type="EMBL" id="WHX08867.1"/>
    </source>
</evidence>
<dbReference type="AlphaFoldDB" id="A0AA95HSK9"/>
<dbReference type="Proteomes" id="UP001177934">
    <property type="component" value="Chromosome"/>
</dbReference>
<proteinExistence type="predicted"/>
<sequence>MNIAQLKLSQKKLLDNLVSRGYDIQYIKGVKFVLRLLFEHEGCFHSYEQFAEKFIRTRGYTKATLDLRMMHLRTIQAYDEFGHYRTRSPLFRYAILPGIICLTPVFGKL</sequence>
<name>A0AA95HSK9_9BACT</name>
<gene>
    <name evidence="1" type="ORF">QNN11_15740</name>
</gene>
<protein>
    <submittedName>
        <fullName evidence="1">Uncharacterized protein</fullName>
    </submittedName>
</protein>
<organism evidence="1 2">
    <name type="scientific">Phocaeicola dorei</name>
    <dbReference type="NCBI Taxonomy" id="357276"/>
    <lineage>
        <taxon>Bacteria</taxon>
        <taxon>Pseudomonadati</taxon>
        <taxon>Bacteroidota</taxon>
        <taxon>Bacteroidia</taxon>
        <taxon>Bacteroidales</taxon>
        <taxon>Bacteroidaceae</taxon>
        <taxon>Phocaeicola</taxon>
    </lineage>
</organism>